<organism evidence="2 3">
    <name type="scientific">Streptomyces bullii</name>
    <dbReference type="NCBI Taxonomy" id="349910"/>
    <lineage>
        <taxon>Bacteria</taxon>
        <taxon>Bacillati</taxon>
        <taxon>Actinomycetota</taxon>
        <taxon>Actinomycetes</taxon>
        <taxon>Kitasatosporales</taxon>
        <taxon>Streptomycetaceae</taxon>
        <taxon>Streptomyces</taxon>
    </lineage>
</organism>
<comment type="caution">
    <text evidence="2">The sequence shown here is derived from an EMBL/GenBank/DDBJ whole genome shotgun (WGS) entry which is preliminary data.</text>
</comment>
<gene>
    <name evidence="2" type="ORF">ACFPZJ_37320</name>
</gene>
<feature type="region of interest" description="Disordered" evidence="1">
    <location>
        <begin position="1"/>
        <end position="34"/>
    </location>
</feature>
<dbReference type="RefSeq" id="WP_381031194.1">
    <property type="nucleotide sequence ID" value="NZ_JBHSNY010000019.1"/>
</dbReference>
<sequence length="58" mass="6368">MLGTGEWPAWTTNWPSTAPACPDRTGTLGEWSTRPHTSNEAALIELLAYPTRDVNPTQ</sequence>
<evidence type="ECO:0000313" key="3">
    <source>
        <dbReference type="Proteomes" id="UP001596154"/>
    </source>
</evidence>
<reference evidence="3" key="1">
    <citation type="journal article" date="2019" name="Int. J. Syst. Evol. Microbiol.">
        <title>The Global Catalogue of Microorganisms (GCM) 10K type strain sequencing project: providing services to taxonomists for standard genome sequencing and annotation.</title>
        <authorList>
            <consortium name="The Broad Institute Genomics Platform"/>
            <consortium name="The Broad Institute Genome Sequencing Center for Infectious Disease"/>
            <person name="Wu L."/>
            <person name="Ma J."/>
        </authorList>
    </citation>
    <scope>NUCLEOTIDE SEQUENCE [LARGE SCALE GENOMIC DNA]</scope>
    <source>
        <strain evidence="3">CGMCC 4.7248</strain>
    </source>
</reference>
<protein>
    <submittedName>
        <fullName evidence="2">Uncharacterized protein</fullName>
    </submittedName>
</protein>
<accession>A0ABW0V3B2</accession>
<evidence type="ECO:0000313" key="2">
    <source>
        <dbReference type="EMBL" id="MFC5639304.1"/>
    </source>
</evidence>
<proteinExistence type="predicted"/>
<evidence type="ECO:0000256" key="1">
    <source>
        <dbReference type="SAM" id="MobiDB-lite"/>
    </source>
</evidence>
<dbReference type="Proteomes" id="UP001596154">
    <property type="component" value="Unassembled WGS sequence"/>
</dbReference>
<name>A0ABW0V3B2_9ACTN</name>
<dbReference type="EMBL" id="JBHSNY010000019">
    <property type="protein sequence ID" value="MFC5639304.1"/>
    <property type="molecule type" value="Genomic_DNA"/>
</dbReference>
<keyword evidence="3" id="KW-1185">Reference proteome</keyword>